<dbReference type="Proteomes" id="UP000253922">
    <property type="component" value="Unassembled WGS sequence"/>
</dbReference>
<keyword evidence="1" id="KW-0175">Coiled coil</keyword>
<dbReference type="Gene3D" id="1.20.58.2140">
    <property type="match status" value="1"/>
</dbReference>
<dbReference type="PANTHER" id="PTHR10741">
    <property type="entry name" value="TRANSLIN AND TRANSLIN ASSOCIATED PROTEIN X"/>
    <property type="match status" value="1"/>
</dbReference>
<reference evidence="4" key="2">
    <citation type="submission" date="2015-07" db="EMBL/GenBank/DDBJ databases">
        <title>Draft Genome Sequences of Anaerolinea thermolimosa IMO-1, Bellilinea caldifistulae GOMI-1, Leptolinea tardivitalis YMTK-2, Levilinea saccharolytica KIBI-1,Longilinea arvoryzae KOME-1, Previously Described as Members of the Anaerolineaceae (Chloroflexi).</title>
        <authorList>
            <person name="Sekiguchi Y."/>
            <person name="Ohashi A."/>
            <person name="Matsuura N."/>
            <person name="Tourlousse M.D."/>
        </authorList>
    </citation>
    <scope>NUCLEOTIDE SEQUENCE [LARGE SCALE GENOMIC DNA]</scope>
    <source>
        <strain evidence="4">IMO-1</strain>
    </source>
</reference>
<organism evidence="3 5">
    <name type="scientific">Anaerolinea thermolimosa</name>
    <dbReference type="NCBI Taxonomy" id="229919"/>
    <lineage>
        <taxon>Bacteria</taxon>
        <taxon>Bacillati</taxon>
        <taxon>Chloroflexota</taxon>
        <taxon>Anaerolineae</taxon>
        <taxon>Anaerolineales</taxon>
        <taxon>Anaerolineaceae</taxon>
        <taxon>Anaerolinea</taxon>
    </lineage>
</organism>
<proteinExistence type="predicted"/>
<dbReference type="EMBL" id="DPBP01000031">
    <property type="protein sequence ID" value="HCE17773.1"/>
    <property type="molecule type" value="Genomic_DNA"/>
</dbReference>
<dbReference type="SUPFAM" id="SSF74784">
    <property type="entry name" value="Translin"/>
    <property type="match status" value="1"/>
</dbReference>
<reference evidence="2" key="1">
    <citation type="journal article" date="2015" name="Genome Announc.">
        <title>Draft Genome Sequences of Anaerolinea thermolimosa IMO-1, Bellilinea caldifistulae GOMI-1, Leptolinea tardivitalis YMTK-2, Levilinea saccharolytica KIBI-1, Longilinea arvoryzae KOME-1, Previously Described as Members of the Class Anaerolineae (Chloroflexi).</title>
        <authorList>
            <person name="Matsuura N."/>
            <person name="Tourlousse M.D."/>
            <person name="Ohashi A."/>
            <person name="Hugenholtz P."/>
            <person name="Sekiguchi Y."/>
        </authorList>
    </citation>
    <scope>NUCLEOTIDE SEQUENCE</scope>
    <source>
        <strain evidence="2">IMO-1</strain>
    </source>
</reference>
<dbReference type="CDD" id="cd14820">
    <property type="entry name" value="TRAX"/>
    <property type="match status" value="1"/>
</dbReference>
<reference evidence="3 5" key="3">
    <citation type="journal article" date="2018" name="Nat. Biotechnol.">
        <title>A standardized bacterial taxonomy based on genome phylogeny substantially revises the tree of life.</title>
        <authorList>
            <person name="Parks D.H."/>
            <person name="Chuvochina M."/>
            <person name="Waite D.W."/>
            <person name="Rinke C."/>
            <person name="Skarshewski A."/>
            <person name="Chaumeil P.A."/>
            <person name="Hugenholtz P."/>
        </authorList>
    </citation>
    <scope>NUCLEOTIDE SEQUENCE [LARGE SCALE GENOMIC DNA]</scope>
    <source>
        <strain evidence="3">UBA8781</strain>
    </source>
</reference>
<evidence type="ECO:0000313" key="5">
    <source>
        <dbReference type="Proteomes" id="UP000264141"/>
    </source>
</evidence>
<feature type="coiled-coil region" evidence="1">
    <location>
        <begin position="36"/>
        <end position="68"/>
    </location>
</feature>
<protein>
    <submittedName>
        <fullName evidence="3">Haloacid dehalogenase</fullName>
    </submittedName>
    <submittedName>
        <fullName evidence="2">Predicted RNA-binding protein of the translin family</fullName>
    </submittedName>
</protein>
<gene>
    <name evidence="2" type="ORF">ATHL_03403</name>
    <name evidence="3" type="ORF">DEQ80_07935</name>
</gene>
<dbReference type="EMBL" id="DF967966">
    <property type="protein sequence ID" value="GAP08498.1"/>
    <property type="molecule type" value="Genomic_DNA"/>
</dbReference>
<dbReference type="AlphaFoldDB" id="A0A3D1JH01"/>
<dbReference type="STRING" id="229919.GCA_001050195_03338"/>
<accession>A0A3D1JH01</accession>
<dbReference type="Proteomes" id="UP000264141">
    <property type="component" value="Unassembled WGS sequence"/>
</dbReference>
<evidence type="ECO:0000313" key="3">
    <source>
        <dbReference type="EMBL" id="HCE17773.1"/>
    </source>
</evidence>
<dbReference type="InterPro" id="IPR002848">
    <property type="entry name" value="Translin_fam"/>
</dbReference>
<dbReference type="GO" id="GO:0043565">
    <property type="term" value="F:sequence-specific DNA binding"/>
    <property type="evidence" value="ECO:0007669"/>
    <property type="project" value="InterPro"/>
</dbReference>
<evidence type="ECO:0000313" key="4">
    <source>
        <dbReference type="Proteomes" id="UP000253922"/>
    </source>
</evidence>
<dbReference type="InterPro" id="IPR036081">
    <property type="entry name" value="Translin_sf"/>
</dbReference>
<evidence type="ECO:0000256" key="1">
    <source>
        <dbReference type="SAM" id="Coils"/>
    </source>
</evidence>
<evidence type="ECO:0000313" key="2">
    <source>
        <dbReference type="EMBL" id="GAP08498.1"/>
    </source>
</evidence>
<dbReference type="RefSeq" id="WP_062196139.1">
    <property type="nucleotide sequence ID" value="NZ_DF967966.1"/>
</dbReference>
<sequence>MDHLPEIVERIHQALEARTRARDEALAQARVLTRHAAHAIRAIHRLEREVAHEQLEAARQIAARLKADLAGFPDLYYAGYTQDAIKEFAEASIACALIENQPLPSPEELEVECATYLNGLAEAAGELRRRILDILRQGYSPEAERLLACMDDIYDTLVTMDYPDAVTNGLRRQTDVARSLLERTRGDLTISMREEHLEKVLRQAVDQLENSRGNHANDSRL</sequence>
<name>A0A3D1JH01_9CHLR</name>
<keyword evidence="4" id="KW-1185">Reference proteome</keyword>
<dbReference type="OrthoDB" id="9794476at2"/>